<organism evidence="2 3">
    <name type="scientific">Gryllotalpicola reticulitermitis</name>
    <dbReference type="NCBI Taxonomy" id="1184153"/>
    <lineage>
        <taxon>Bacteria</taxon>
        <taxon>Bacillati</taxon>
        <taxon>Actinomycetota</taxon>
        <taxon>Actinomycetes</taxon>
        <taxon>Micrococcales</taxon>
        <taxon>Microbacteriaceae</taxon>
        <taxon>Gryllotalpicola</taxon>
    </lineage>
</organism>
<evidence type="ECO:0000313" key="3">
    <source>
        <dbReference type="Proteomes" id="UP001595900"/>
    </source>
</evidence>
<keyword evidence="3" id="KW-1185">Reference proteome</keyword>
<proteinExistence type="predicted"/>
<dbReference type="Gene3D" id="1.20.120.450">
    <property type="entry name" value="dinb family like domain"/>
    <property type="match status" value="1"/>
</dbReference>
<dbReference type="NCBIfam" id="NF047843">
    <property type="entry name" value="MST_Rv0443"/>
    <property type="match status" value="1"/>
</dbReference>
<name>A0ABV8Q6C8_9MICO</name>
<dbReference type="Proteomes" id="UP001595900">
    <property type="component" value="Unassembled WGS sequence"/>
</dbReference>
<gene>
    <name evidence="2" type="ORF">ACFOYW_07490</name>
</gene>
<dbReference type="EMBL" id="JBHSCN010000005">
    <property type="protein sequence ID" value="MFC4243213.1"/>
    <property type="molecule type" value="Genomic_DNA"/>
</dbReference>
<comment type="caution">
    <text evidence="2">The sequence shown here is derived from an EMBL/GenBank/DDBJ whole genome shotgun (WGS) entry which is preliminary data.</text>
</comment>
<dbReference type="RefSeq" id="WP_390228225.1">
    <property type="nucleotide sequence ID" value="NZ_JBHSCN010000005.1"/>
</dbReference>
<evidence type="ECO:0000313" key="2">
    <source>
        <dbReference type="EMBL" id="MFC4243213.1"/>
    </source>
</evidence>
<dbReference type="SUPFAM" id="SSF109854">
    <property type="entry name" value="DinB/YfiT-like putative metalloenzymes"/>
    <property type="match status" value="1"/>
</dbReference>
<dbReference type="InterPro" id="IPR024775">
    <property type="entry name" value="DinB-like"/>
</dbReference>
<sequence>MEQRELLIDAFGRINGIVHRVVEGASSELLSYRVDPDANTIAWLVWHLTRGEDSQVTDVAGTQQLWLTEWADRFALPLPRSSTGYGHSSSDVASVTASPEDLLGYHDAVHGATVAYLETLSGEDLDRVVDTSWDPPVTLGARLVSVVGDDWQHAGQASFVKGIAGRAGVK</sequence>
<dbReference type="InterPro" id="IPR034660">
    <property type="entry name" value="DinB/YfiT-like"/>
</dbReference>
<protein>
    <submittedName>
        <fullName evidence="2">DinB family protein</fullName>
    </submittedName>
</protein>
<dbReference type="Pfam" id="PF12867">
    <property type="entry name" value="DinB_2"/>
    <property type="match status" value="1"/>
</dbReference>
<feature type="domain" description="DinB-like" evidence="1">
    <location>
        <begin position="19"/>
        <end position="157"/>
    </location>
</feature>
<evidence type="ECO:0000259" key="1">
    <source>
        <dbReference type="Pfam" id="PF12867"/>
    </source>
</evidence>
<reference evidence="3" key="1">
    <citation type="journal article" date="2019" name="Int. J. Syst. Evol. Microbiol.">
        <title>The Global Catalogue of Microorganisms (GCM) 10K type strain sequencing project: providing services to taxonomists for standard genome sequencing and annotation.</title>
        <authorList>
            <consortium name="The Broad Institute Genomics Platform"/>
            <consortium name="The Broad Institute Genome Sequencing Center for Infectious Disease"/>
            <person name="Wu L."/>
            <person name="Ma J."/>
        </authorList>
    </citation>
    <scope>NUCLEOTIDE SEQUENCE [LARGE SCALE GENOMIC DNA]</scope>
    <source>
        <strain evidence="3">CGMCC 1.10363</strain>
    </source>
</reference>
<accession>A0ABV8Q6C8</accession>